<dbReference type="EMBL" id="DF973644">
    <property type="protein sequence ID" value="GAU36858.1"/>
    <property type="molecule type" value="Genomic_DNA"/>
</dbReference>
<gene>
    <name evidence="1" type="ORF">TSUD_213820</name>
</gene>
<reference evidence="2" key="1">
    <citation type="journal article" date="2017" name="Front. Plant Sci.">
        <title>Climate Clever Clovers: New Paradigm to Reduce the Environmental Footprint of Ruminants by Breeding Low Methanogenic Forages Utilizing Haplotype Variation.</title>
        <authorList>
            <person name="Kaur P."/>
            <person name="Appels R."/>
            <person name="Bayer P.E."/>
            <person name="Keeble-Gagnere G."/>
            <person name="Wang J."/>
            <person name="Hirakawa H."/>
            <person name="Shirasawa K."/>
            <person name="Vercoe P."/>
            <person name="Stefanova K."/>
            <person name="Durmic Z."/>
            <person name="Nichols P."/>
            <person name="Revell C."/>
            <person name="Isobe S.N."/>
            <person name="Edwards D."/>
            <person name="Erskine W."/>
        </authorList>
    </citation>
    <scope>NUCLEOTIDE SEQUENCE [LARGE SCALE GENOMIC DNA]</scope>
    <source>
        <strain evidence="2">cv. Daliak</strain>
    </source>
</reference>
<dbReference type="AlphaFoldDB" id="A0A2Z6MWA6"/>
<proteinExistence type="predicted"/>
<name>A0A2Z6MWA6_TRISU</name>
<organism evidence="1 2">
    <name type="scientific">Trifolium subterraneum</name>
    <name type="common">Subterranean clover</name>
    <dbReference type="NCBI Taxonomy" id="3900"/>
    <lineage>
        <taxon>Eukaryota</taxon>
        <taxon>Viridiplantae</taxon>
        <taxon>Streptophyta</taxon>
        <taxon>Embryophyta</taxon>
        <taxon>Tracheophyta</taxon>
        <taxon>Spermatophyta</taxon>
        <taxon>Magnoliopsida</taxon>
        <taxon>eudicotyledons</taxon>
        <taxon>Gunneridae</taxon>
        <taxon>Pentapetalae</taxon>
        <taxon>rosids</taxon>
        <taxon>fabids</taxon>
        <taxon>Fabales</taxon>
        <taxon>Fabaceae</taxon>
        <taxon>Papilionoideae</taxon>
        <taxon>50 kb inversion clade</taxon>
        <taxon>NPAAA clade</taxon>
        <taxon>Hologalegina</taxon>
        <taxon>IRL clade</taxon>
        <taxon>Trifolieae</taxon>
        <taxon>Trifolium</taxon>
    </lineage>
</organism>
<sequence>MDQGLIKEHLALDFKFSGFNVNLPKSRFLPSSNLTNAKVAKYVSIVEFHHTYNMFLCRKWGCKQTSVCGQTDRSLRQFIRVASLANGWIGKQTLRNKAGLGSFSSILEPPIFRFLLRMFGT</sequence>
<dbReference type="Proteomes" id="UP000242715">
    <property type="component" value="Unassembled WGS sequence"/>
</dbReference>
<accession>A0A2Z6MWA6</accession>
<evidence type="ECO:0000313" key="1">
    <source>
        <dbReference type="EMBL" id="GAU36858.1"/>
    </source>
</evidence>
<evidence type="ECO:0000313" key="2">
    <source>
        <dbReference type="Proteomes" id="UP000242715"/>
    </source>
</evidence>
<keyword evidence="2" id="KW-1185">Reference proteome</keyword>
<protein>
    <submittedName>
        <fullName evidence="1">Uncharacterized protein</fullName>
    </submittedName>
</protein>